<dbReference type="Pfam" id="PF00646">
    <property type="entry name" value="F-box"/>
    <property type="match status" value="1"/>
</dbReference>
<feature type="domain" description="F-box" evidence="1">
    <location>
        <begin position="12"/>
        <end position="45"/>
    </location>
</feature>
<dbReference type="OrthoDB" id="1102159at2759"/>
<dbReference type="NCBIfam" id="TIGR01640">
    <property type="entry name" value="F_box_assoc_1"/>
    <property type="match status" value="1"/>
</dbReference>
<proteinExistence type="predicted"/>
<evidence type="ECO:0008006" key="5">
    <source>
        <dbReference type="Google" id="ProtNLM"/>
    </source>
</evidence>
<dbReference type="KEGG" id="crb:17898330"/>
<dbReference type="SUPFAM" id="SSF81383">
    <property type="entry name" value="F-box domain"/>
    <property type="match status" value="1"/>
</dbReference>
<evidence type="ECO:0000259" key="2">
    <source>
        <dbReference type="Pfam" id="PF08268"/>
    </source>
</evidence>
<dbReference type="eggNOG" id="ENOG502SXXQ">
    <property type="taxonomic scope" value="Eukaryota"/>
</dbReference>
<dbReference type="Pfam" id="PF08268">
    <property type="entry name" value="FBA_3"/>
    <property type="match status" value="1"/>
</dbReference>
<feature type="domain" description="F-box associated beta-propeller type 3" evidence="2">
    <location>
        <begin position="62"/>
        <end position="358"/>
    </location>
</feature>
<accession>R0I5A8</accession>
<name>R0I5A8_9BRAS</name>
<gene>
    <name evidence="3" type="ORF">CARUB_v10011569mg</name>
</gene>
<dbReference type="EMBL" id="KB870805">
    <property type="protein sequence ID" value="EOA37459.1"/>
    <property type="molecule type" value="Genomic_DNA"/>
</dbReference>
<dbReference type="Proteomes" id="UP000029121">
    <property type="component" value="Unassembled WGS sequence"/>
</dbReference>
<evidence type="ECO:0000313" key="4">
    <source>
        <dbReference type="Proteomes" id="UP000029121"/>
    </source>
</evidence>
<keyword evidence="4" id="KW-1185">Reference proteome</keyword>
<protein>
    <recommendedName>
        <fullName evidence="5">F-box domain-containing protein</fullName>
    </recommendedName>
</protein>
<dbReference type="PANTHER" id="PTHR31111">
    <property type="entry name" value="BNAA05G37150D PROTEIN-RELATED"/>
    <property type="match status" value="1"/>
</dbReference>
<reference evidence="4" key="1">
    <citation type="journal article" date="2013" name="Nat. Genet.">
        <title>The Capsella rubella genome and the genomic consequences of rapid mating system evolution.</title>
        <authorList>
            <person name="Slotte T."/>
            <person name="Hazzouri K.M."/>
            <person name="Agren J.A."/>
            <person name="Koenig D."/>
            <person name="Maumus F."/>
            <person name="Guo Y.L."/>
            <person name="Steige K."/>
            <person name="Platts A.E."/>
            <person name="Escobar J.S."/>
            <person name="Newman L.K."/>
            <person name="Wang W."/>
            <person name="Mandakova T."/>
            <person name="Vello E."/>
            <person name="Smith L.M."/>
            <person name="Henz S.R."/>
            <person name="Steffen J."/>
            <person name="Takuno S."/>
            <person name="Brandvain Y."/>
            <person name="Coop G."/>
            <person name="Andolfatto P."/>
            <person name="Hu T.T."/>
            <person name="Blanchette M."/>
            <person name="Clark R.M."/>
            <person name="Quesneville H."/>
            <person name="Nordborg M."/>
            <person name="Gaut B.S."/>
            <person name="Lysak M.A."/>
            <person name="Jenkins J."/>
            <person name="Grimwood J."/>
            <person name="Chapman J."/>
            <person name="Prochnik S."/>
            <person name="Shu S."/>
            <person name="Rokhsar D."/>
            <person name="Schmutz J."/>
            <person name="Weigel D."/>
            <person name="Wright S.I."/>
        </authorList>
    </citation>
    <scope>NUCLEOTIDE SEQUENCE [LARGE SCALE GENOMIC DNA]</scope>
    <source>
        <strain evidence="4">cv. Monte Gargano</strain>
    </source>
</reference>
<sequence>MMMMVLTTALPEISEDLLIEILIKLPAKSLMRLKRVSKIWLSLISCRYLANRFLKPFPRQRFLAYFRSSERHALFRSSDHDHSDTLVSVIEKYMDIGTIGGGRLVGSVRGLLCFRSGRRVRVSNPMTRQVVELPVMEAGDASNENLLFFFGHDPVNDEYKVLCTVWEVNNEEEKLVIRSEHQVLVLGAGASWKKAECHITHRPYRSCWLGVITINGVLYYTAWNDANECVVMSFNFSSQEFSLIELPVDAFIVWMNLTSRGIMNYKGKVSIFRALDFLSDGVLDVWVLEDAGKSQWSDRKTFVLPDFQRMNTINGDLLKMRGSNRSGELWLSKTNPSFRKVRPSTKFIYDVERNKIAQRIVTIPLEDDDFAFPRTGWGVSVIVFSHDIESIMYLET</sequence>
<dbReference type="InterPro" id="IPR013187">
    <property type="entry name" value="F-box-assoc_dom_typ3"/>
</dbReference>
<dbReference type="InterPro" id="IPR036047">
    <property type="entry name" value="F-box-like_dom_sf"/>
</dbReference>
<dbReference type="AlphaFoldDB" id="R0I5A8"/>
<dbReference type="InterPro" id="IPR017451">
    <property type="entry name" value="F-box-assoc_interact_dom"/>
</dbReference>
<organism evidence="3 4">
    <name type="scientific">Capsella rubella</name>
    <dbReference type="NCBI Taxonomy" id="81985"/>
    <lineage>
        <taxon>Eukaryota</taxon>
        <taxon>Viridiplantae</taxon>
        <taxon>Streptophyta</taxon>
        <taxon>Embryophyta</taxon>
        <taxon>Tracheophyta</taxon>
        <taxon>Spermatophyta</taxon>
        <taxon>Magnoliopsida</taxon>
        <taxon>eudicotyledons</taxon>
        <taxon>Gunneridae</taxon>
        <taxon>Pentapetalae</taxon>
        <taxon>rosids</taxon>
        <taxon>malvids</taxon>
        <taxon>Brassicales</taxon>
        <taxon>Brassicaceae</taxon>
        <taxon>Camelineae</taxon>
        <taxon>Capsella</taxon>
    </lineage>
</organism>
<dbReference type="PANTHER" id="PTHR31111:SF25">
    <property type="entry name" value="F-BOX ASSOCIATED UBIQUITINATION EFFECTOR FAMILY PROTEIN"/>
    <property type="match status" value="1"/>
</dbReference>
<dbReference type="InterPro" id="IPR001810">
    <property type="entry name" value="F-box_dom"/>
</dbReference>
<evidence type="ECO:0000313" key="3">
    <source>
        <dbReference type="EMBL" id="EOA37459.1"/>
    </source>
</evidence>
<evidence type="ECO:0000259" key="1">
    <source>
        <dbReference type="Pfam" id="PF00646"/>
    </source>
</evidence>